<sequence>MMPSEGAADFCTAESLREFMSASLHAPLVPRPLPPAPDAEWLTHLQSQSLTSEQIEAIWWGWTTPDCFWIEGESGTGKTALIRHWLDLAQANQKRLLIVMSNAASIDAWLQSIPPPTLGSIVRCLGRIEKPNSLSAPSARHLHESQFLRWLQPERDASANELARIHATIQQLEPLAPQWQALEQLAEPLAECQARLAQVRQHRDSIESQVQSEFVQWQSTAAVESEWLAPMQERSQRHLAESEERQQQHAKLQQHRQAICEQIELQRLQEVQVASQEQARKEFRITSGSFWKGLLQGSQEPQLQSHRNQLEQLGQQLHELDEAIAQLLAAEVKATENWHAEQSRLRVAEIERRQQLAQTEIDALQQSQVTLVQKREIFRRPILDAFPDFPEDPTPEQRSQYHALWESSLRDALQMRESLQARCEFWQQESDRRDEFRARLTAVVSLPGVIGWESAVGNSETSRPFDLAIFDDCQAMPENELFAASRLAKRWICLSRIPSAHGERRWDRDLERLSQRLRPLGWRCEAGRWIARLVSLTETQRRRLECEPLADCPECELRIDVSQPDSPQLAEIAFPPGGTLADAKRRLAEELQLRWLHPALGWRCTTDSASTVPIGRSAPPHATPETDDSIEWPDGARERFHPQTGQTFQLESESTALSDTHESTKPQTSRECGEWRIEVPRFVKFATLVRQLPGLRDWVHELVEGGELGSPPELPNRQHKGIVRFKPVPATADSHPKRAARHDDAPFRDPLQCGSGLDTDLSDPRQRAKLPARIAEALPPFGFVNLTEAHTIREWCQALAESAPLQRVVVSALYQAQVQLIRELWLREPDGVSPQVQILAPQDAIHCECDRLMVSLTRSHPARAVVYGEKLEWLAELCRRPRVELCLTGDVGGLIRRARWEHPIDPLNSEQSKIERQRLSVLAKYLQGHGRLSEQFQLEMVGYSRHRSAELPRT</sequence>
<feature type="region of interest" description="Disordered" evidence="2">
    <location>
        <begin position="730"/>
        <end position="763"/>
    </location>
</feature>
<keyword evidence="4" id="KW-1185">Reference proteome</keyword>
<feature type="coiled-coil region" evidence="1">
    <location>
        <begin position="303"/>
        <end position="367"/>
    </location>
</feature>
<feature type="compositionally biased region" description="Polar residues" evidence="2">
    <location>
        <begin position="643"/>
        <end position="658"/>
    </location>
</feature>
<evidence type="ECO:0000256" key="1">
    <source>
        <dbReference type="SAM" id="Coils"/>
    </source>
</evidence>
<reference evidence="3" key="1">
    <citation type="submission" date="2019-04" db="EMBL/GenBank/DDBJ databases">
        <authorList>
            <consortium name="Science for Life Laboratories"/>
        </authorList>
    </citation>
    <scope>NUCLEOTIDE SEQUENCE</scope>
    <source>
        <strain evidence="3">MBLW1</strain>
    </source>
</reference>
<dbReference type="Gene3D" id="3.40.50.300">
    <property type="entry name" value="P-loop containing nucleotide triphosphate hydrolases"/>
    <property type="match status" value="1"/>
</dbReference>
<evidence type="ECO:0000256" key="2">
    <source>
        <dbReference type="SAM" id="MobiDB-lite"/>
    </source>
</evidence>
<protein>
    <submittedName>
        <fullName evidence="3">Uncharacterized protein</fullName>
    </submittedName>
</protein>
<dbReference type="EMBL" id="LR586016">
    <property type="protein sequence ID" value="VIP03656.1"/>
    <property type="molecule type" value="Genomic_DNA"/>
</dbReference>
<dbReference type="KEGG" id="tim:GMBLW1_03040"/>
<dbReference type="AlphaFoldDB" id="A0A6C2YQA5"/>
<keyword evidence="1" id="KW-0175">Coiled coil</keyword>
<evidence type="ECO:0000313" key="4">
    <source>
        <dbReference type="Proteomes" id="UP000464378"/>
    </source>
</evidence>
<feature type="region of interest" description="Disordered" evidence="2">
    <location>
        <begin position="643"/>
        <end position="671"/>
    </location>
</feature>
<dbReference type="InterPro" id="IPR027417">
    <property type="entry name" value="P-loop_NTPase"/>
</dbReference>
<dbReference type="Proteomes" id="UP000464378">
    <property type="component" value="Chromosome"/>
</dbReference>
<dbReference type="InParanoid" id="A0A6C2YQA5"/>
<organism evidence="3">
    <name type="scientific">Tuwongella immobilis</name>
    <dbReference type="NCBI Taxonomy" id="692036"/>
    <lineage>
        <taxon>Bacteria</taxon>
        <taxon>Pseudomonadati</taxon>
        <taxon>Planctomycetota</taxon>
        <taxon>Planctomycetia</taxon>
        <taxon>Gemmatales</taxon>
        <taxon>Gemmataceae</taxon>
        <taxon>Tuwongella</taxon>
    </lineage>
</organism>
<dbReference type="EMBL" id="LR593887">
    <property type="protein sequence ID" value="VTS04680.1"/>
    <property type="molecule type" value="Genomic_DNA"/>
</dbReference>
<name>A0A6C2YQA5_9BACT</name>
<dbReference type="SUPFAM" id="SSF52540">
    <property type="entry name" value="P-loop containing nucleoside triphosphate hydrolases"/>
    <property type="match status" value="2"/>
</dbReference>
<evidence type="ECO:0000313" key="3">
    <source>
        <dbReference type="EMBL" id="VIP03656.1"/>
    </source>
</evidence>
<accession>A0A6C2YQA5</accession>
<gene>
    <name evidence="3" type="ORF">GMBLW1_03040</name>
</gene>
<proteinExistence type="predicted"/>